<dbReference type="RefSeq" id="WP_099577529.1">
    <property type="nucleotide sequence ID" value="NZ_MJBI02000001.1"/>
</dbReference>
<sequence length="127" mass="15062">MCIFCNGLDKDQIIYETKHFKVVFDIDPEQEGHMLLISKEHYMNYLELPDRVVLDLIQLERKLIQILESDMNIFGVSLIRNNGRVMDNGTHFHEHIIPRYESDGFWEEGPTENFPFNFKQFITLLNA</sequence>
<protein>
    <submittedName>
        <fullName evidence="3">HIT domain-containing protein</fullName>
    </submittedName>
</protein>
<dbReference type="PANTHER" id="PTHR42997:SF1">
    <property type="entry name" value="AP-4-A PHOSPHORYLASE"/>
    <property type="match status" value="1"/>
</dbReference>
<dbReference type="PROSITE" id="PS51084">
    <property type="entry name" value="HIT_2"/>
    <property type="match status" value="1"/>
</dbReference>
<accession>A0A2G5NTX3</accession>
<dbReference type="EMBL" id="MJBI02000001">
    <property type="protein sequence ID" value="RAI82905.1"/>
    <property type="molecule type" value="Genomic_DNA"/>
</dbReference>
<dbReference type="Pfam" id="PF01230">
    <property type="entry name" value="HIT"/>
    <property type="match status" value="1"/>
</dbReference>
<evidence type="ECO:0000313" key="4">
    <source>
        <dbReference type="Proteomes" id="UP000229523"/>
    </source>
</evidence>
<evidence type="ECO:0000256" key="1">
    <source>
        <dbReference type="PROSITE-ProRule" id="PRU00464"/>
    </source>
</evidence>
<dbReference type="GO" id="GO:0003824">
    <property type="term" value="F:catalytic activity"/>
    <property type="evidence" value="ECO:0007669"/>
    <property type="project" value="InterPro"/>
</dbReference>
<organism evidence="3 4">
    <name type="scientific">Macrococcoides goetzii</name>
    <dbReference type="NCBI Taxonomy" id="1891097"/>
    <lineage>
        <taxon>Bacteria</taxon>
        <taxon>Bacillati</taxon>
        <taxon>Bacillota</taxon>
        <taxon>Bacilli</taxon>
        <taxon>Bacillales</taxon>
        <taxon>Staphylococcaceae</taxon>
        <taxon>Macrococcoides</taxon>
    </lineage>
</organism>
<gene>
    <name evidence="3" type="ORF">BFS35_004255</name>
</gene>
<comment type="caution">
    <text evidence="3">The sequence shown here is derived from an EMBL/GenBank/DDBJ whole genome shotgun (WGS) entry which is preliminary data.</text>
</comment>
<evidence type="ECO:0000313" key="3">
    <source>
        <dbReference type="EMBL" id="RAI82905.1"/>
    </source>
</evidence>
<dbReference type="Proteomes" id="UP000229523">
    <property type="component" value="Unassembled WGS sequence"/>
</dbReference>
<evidence type="ECO:0000259" key="2">
    <source>
        <dbReference type="PROSITE" id="PS51084"/>
    </source>
</evidence>
<proteinExistence type="predicted"/>
<dbReference type="InterPro" id="IPR052908">
    <property type="entry name" value="AP-4-A_phosphorylase"/>
</dbReference>
<dbReference type="InterPro" id="IPR036265">
    <property type="entry name" value="HIT-like_sf"/>
</dbReference>
<dbReference type="PANTHER" id="PTHR42997">
    <property type="entry name" value="HIT FAMILY HYDROLASE"/>
    <property type="match status" value="1"/>
</dbReference>
<name>A0A2G5NTX3_9STAP</name>
<keyword evidence="4" id="KW-1185">Reference proteome</keyword>
<dbReference type="SUPFAM" id="SSF54197">
    <property type="entry name" value="HIT-like"/>
    <property type="match status" value="1"/>
</dbReference>
<dbReference type="InterPro" id="IPR011146">
    <property type="entry name" value="HIT-like"/>
</dbReference>
<feature type="short sequence motif" description="Histidine triad motif" evidence="1">
    <location>
        <begin position="91"/>
        <end position="95"/>
    </location>
</feature>
<reference evidence="3 4" key="1">
    <citation type="journal article" date="2018" name="Front. Microbiol.">
        <title>Description and Comparative Genomics of Macrococcus caseolyticus subsp. hominis subsp. nov., Macrococcus goetzii sp. nov., Macrococcus epidermidis sp. nov., and Macrococcus bohemicus sp. nov., Novel Macrococci From Human Clinical Material With Virulence Potential and Suspected Uptake of Foreign DNA by Natural Transformation.</title>
        <authorList>
            <person name="Maslanova I."/>
            <person name="Wertheimer Z."/>
            <person name="Sedlacek I."/>
            <person name="Svec P."/>
            <person name="Indrakova A."/>
            <person name="Kovarovic V."/>
            <person name="Schumann P."/>
            <person name="Sproer C."/>
            <person name="Kralova S."/>
            <person name="Sedo O."/>
            <person name="Kristofova L."/>
            <person name="Vrbovska V."/>
            <person name="Fuzik T."/>
            <person name="Petras P."/>
            <person name="Zdrahal Z."/>
            <person name="Ruzickova V."/>
            <person name="Doskar J."/>
            <person name="Pantucek R."/>
        </authorList>
    </citation>
    <scope>NUCLEOTIDE SEQUENCE [LARGE SCALE GENOMIC DNA]</scope>
    <source>
        <strain evidence="3 4">CCM 4927</strain>
    </source>
</reference>
<dbReference type="Gene3D" id="3.30.428.10">
    <property type="entry name" value="HIT-like"/>
    <property type="match status" value="1"/>
</dbReference>
<feature type="domain" description="HIT" evidence="2">
    <location>
        <begin position="1"/>
        <end position="106"/>
    </location>
</feature>
<dbReference type="AlphaFoldDB" id="A0A2G5NTX3"/>